<proteinExistence type="predicted"/>
<organism evidence="1 2">
    <name type="scientific">Nocardia tengchongensis</name>
    <dbReference type="NCBI Taxonomy" id="2055889"/>
    <lineage>
        <taxon>Bacteria</taxon>
        <taxon>Bacillati</taxon>
        <taxon>Actinomycetota</taxon>
        <taxon>Actinomycetes</taxon>
        <taxon>Mycobacteriales</taxon>
        <taxon>Nocardiaceae</taxon>
        <taxon>Nocardia</taxon>
    </lineage>
</organism>
<accession>A0ABX8CN81</accession>
<dbReference type="Pfam" id="PF19458">
    <property type="entry name" value="DUF5995"/>
    <property type="match status" value="1"/>
</dbReference>
<dbReference type="EMBL" id="CP074371">
    <property type="protein sequence ID" value="QVI21409.1"/>
    <property type="molecule type" value="Genomic_DNA"/>
</dbReference>
<protein>
    <submittedName>
        <fullName evidence="1">Uncharacterized protein</fullName>
    </submittedName>
</protein>
<gene>
    <name evidence="1" type="ORF">KHQ06_36565</name>
</gene>
<sequence length="274" mass="29216">MATALLTGSAAGVAAADQPIVAVSAINGIDGSELAELVRLSDPATLTDLHDGERRADRIAAILAGSHDRRGIFAVFYREILRDANPMLDAGDFDDPRWARAVSIEFFRQYLQNLHGHLTGGPVTQGWQRYYAMAADPARSPGRVAATALDAHLLIDFPAAIAATNTHGDHTGDFFTIGDSLITTTNRITDELQATYGAQLARFFQLYFLGKAADRLIGQGNTSHVMFQSVRATALASGIVMQNPAACPTAQAGMSTLYHTAEAVFDGLEALGQI</sequence>
<keyword evidence="2" id="KW-1185">Reference proteome</keyword>
<evidence type="ECO:0000313" key="1">
    <source>
        <dbReference type="EMBL" id="QVI21409.1"/>
    </source>
</evidence>
<dbReference type="RefSeq" id="WP_213557511.1">
    <property type="nucleotide sequence ID" value="NZ_JBHZDI010000129.1"/>
</dbReference>
<name>A0ABX8CN81_9NOCA</name>
<reference evidence="1 2" key="1">
    <citation type="submission" date="2021-04" db="EMBL/GenBank/DDBJ databases">
        <title>Nocardia tengchongensis.</title>
        <authorList>
            <person name="Zhuang k."/>
            <person name="Ran Y."/>
            <person name="Li W."/>
        </authorList>
    </citation>
    <scope>NUCLEOTIDE SEQUENCE [LARGE SCALE GENOMIC DNA]</scope>
    <source>
        <strain evidence="1 2">CFH S0057</strain>
    </source>
</reference>
<dbReference type="InterPro" id="IPR046037">
    <property type="entry name" value="DUF5995"/>
</dbReference>
<dbReference type="Proteomes" id="UP000683310">
    <property type="component" value="Chromosome"/>
</dbReference>
<evidence type="ECO:0000313" key="2">
    <source>
        <dbReference type="Proteomes" id="UP000683310"/>
    </source>
</evidence>